<dbReference type="CDD" id="cd03360">
    <property type="entry name" value="LbH_AT_putative"/>
    <property type="match status" value="1"/>
</dbReference>
<dbReference type="NCBIfam" id="TIGR03570">
    <property type="entry name" value="NeuD_NnaD"/>
    <property type="match status" value="1"/>
</dbReference>
<dbReference type="InterPro" id="IPR001451">
    <property type="entry name" value="Hexapep"/>
</dbReference>
<dbReference type="GO" id="GO:0016780">
    <property type="term" value="F:phosphotransferase activity, for other substituted phosphate groups"/>
    <property type="evidence" value="ECO:0007669"/>
    <property type="project" value="TreeGrafter"/>
</dbReference>
<dbReference type="PANTHER" id="PTHR30576:SF8">
    <property type="entry name" value="UNDECAPRENYL-PHOSPHATE GALACTOSE PHOSPHOTRANSFERASE"/>
    <property type="match status" value="1"/>
</dbReference>
<organism evidence="10 11">
    <name type="scientific">Flavobacterium tibetense</name>
    <dbReference type="NCBI Taxonomy" id="2233533"/>
    <lineage>
        <taxon>Bacteria</taxon>
        <taxon>Pseudomonadati</taxon>
        <taxon>Bacteroidota</taxon>
        <taxon>Flavobacteriia</taxon>
        <taxon>Flavobacteriales</taxon>
        <taxon>Flavobacteriaceae</taxon>
        <taxon>Flavobacterium</taxon>
    </lineage>
</organism>
<keyword evidence="7" id="KW-0472">Membrane</keyword>
<feature type="active site" description="Proton acceptor" evidence="5">
    <location>
        <position position="328"/>
    </location>
</feature>
<feature type="binding site" evidence="6">
    <location>
        <position position="337"/>
    </location>
    <ligand>
        <name>acetyl-CoA</name>
        <dbReference type="ChEBI" id="CHEBI:57288"/>
    </ligand>
</feature>
<name>A0A365P052_9FLAO</name>
<keyword evidence="4" id="KW-0012">Acyltransferase</keyword>
<dbReference type="Pfam" id="PF17836">
    <property type="entry name" value="PglD_N"/>
    <property type="match status" value="1"/>
</dbReference>
<feature type="domain" description="PglD N-terminal" evidence="9">
    <location>
        <begin position="203"/>
        <end position="276"/>
    </location>
</feature>
<gene>
    <name evidence="10" type="ORF">DPN68_09300</name>
</gene>
<dbReference type="InterPro" id="IPR011004">
    <property type="entry name" value="Trimer_LpxA-like_sf"/>
</dbReference>
<evidence type="ECO:0000259" key="9">
    <source>
        <dbReference type="Pfam" id="PF17836"/>
    </source>
</evidence>
<feature type="binding site" evidence="6">
    <location>
        <position position="264"/>
    </location>
    <ligand>
        <name>substrate</name>
    </ligand>
</feature>
<evidence type="ECO:0000256" key="5">
    <source>
        <dbReference type="PIRSR" id="PIRSR620019-1"/>
    </source>
</evidence>
<dbReference type="Gene3D" id="2.160.10.10">
    <property type="entry name" value="Hexapeptide repeat proteins"/>
    <property type="match status" value="1"/>
</dbReference>
<evidence type="ECO:0000259" key="8">
    <source>
        <dbReference type="Pfam" id="PF02397"/>
    </source>
</evidence>
<dbReference type="Pfam" id="PF00132">
    <property type="entry name" value="Hexapep"/>
    <property type="match status" value="2"/>
</dbReference>
<feature type="site" description="Increases basicity of active site His" evidence="5">
    <location>
        <position position="329"/>
    </location>
</feature>
<dbReference type="PROSITE" id="PS00101">
    <property type="entry name" value="HEXAPEP_TRANSFERASES"/>
    <property type="match status" value="2"/>
</dbReference>
<dbReference type="OrthoDB" id="9794407at2"/>
<sequence length="404" mass="44022">MYKKSIKPILDFVLALVGLIVLSPLFLCITLLLFCANQGKPFFIQKRPGFHAKIFSIIKFKTMNDKKDSKGNLLSDAERLTAVGKFVRKTSLDEIPQLLNVLKGDMSLVGPRPLLTQYMHLYSPYQNRRHEVKPGITGWAQVNGRNAIDWETKFELDVFYVENISFLLDVKILLKTIKKILVKEGINAQNAATIEPFSGTTSVYLYGAGGHGKVVLDVLLAENKYVVKGILDDAPKSDSMFAIPIKENFNKQKLQAKNCIVAIGDNQIRKNIVSSLNTNFVMTIHPSAVVSKFAKIGVGTQIMAAVVVNPDVIIGDHCIINTGAIVEHDCKLGDYVHLAPNACLGGNVTIGENTLIGIGASVIPNVVIGKNVSVGAGAVVLEDIPDYAVVVGVPAKIIKFQDVK</sequence>
<proteinExistence type="inferred from homology"/>
<dbReference type="InterPro" id="IPR003362">
    <property type="entry name" value="Bact_transf"/>
</dbReference>
<dbReference type="GO" id="GO:0016746">
    <property type="term" value="F:acyltransferase activity"/>
    <property type="evidence" value="ECO:0007669"/>
    <property type="project" value="UniProtKB-KW"/>
</dbReference>
<evidence type="ECO:0000256" key="1">
    <source>
        <dbReference type="ARBA" id="ARBA00006464"/>
    </source>
</evidence>
<comment type="similarity">
    <text evidence="1">Belongs to the bacterial sugar transferase family.</text>
</comment>
<evidence type="ECO:0000256" key="6">
    <source>
        <dbReference type="PIRSR" id="PIRSR620019-2"/>
    </source>
</evidence>
<evidence type="ECO:0000313" key="11">
    <source>
        <dbReference type="Proteomes" id="UP000253319"/>
    </source>
</evidence>
<evidence type="ECO:0000256" key="2">
    <source>
        <dbReference type="ARBA" id="ARBA00022679"/>
    </source>
</evidence>
<dbReference type="PANTHER" id="PTHR30576">
    <property type="entry name" value="COLANIC BIOSYNTHESIS UDP-GLUCOSE LIPID CARRIER TRANSFERASE"/>
    <property type="match status" value="1"/>
</dbReference>
<accession>A0A365P052</accession>
<feature type="domain" description="Bacterial sugar transferase" evidence="8">
    <location>
        <begin position="7"/>
        <end position="181"/>
    </location>
</feature>
<evidence type="ECO:0000256" key="3">
    <source>
        <dbReference type="ARBA" id="ARBA00022737"/>
    </source>
</evidence>
<evidence type="ECO:0000256" key="4">
    <source>
        <dbReference type="ARBA" id="ARBA00023315"/>
    </source>
</evidence>
<reference evidence="10 11" key="1">
    <citation type="submission" date="2018-06" db="EMBL/GenBank/DDBJ databases">
        <title>Flavobacterium tibetense sp. nov., isolated from a wetland YonghuCo on Tibetan Plateau.</title>
        <authorList>
            <person name="Xing P."/>
            <person name="Phurbu D."/>
            <person name="Lu H."/>
        </authorList>
    </citation>
    <scope>NUCLEOTIDE SEQUENCE [LARGE SCALE GENOMIC DNA]</scope>
    <source>
        <strain evidence="10 11">YH5</strain>
    </source>
</reference>
<keyword evidence="3" id="KW-0677">Repeat</keyword>
<dbReference type="EMBL" id="QLST01000011">
    <property type="protein sequence ID" value="RBA27878.1"/>
    <property type="molecule type" value="Genomic_DNA"/>
</dbReference>
<evidence type="ECO:0000256" key="7">
    <source>
        <dbReference type="SAM" id="Phobius"/>
    </source>
</evidence>
<dbReference type="AlphaFoldDB" id="A0A365P052"/>
<feature type="transmembrane region" description="Helical" evidence="7">
    <location>
        <begin position="12"/>
        <end position="34"/>
    </location>
</feature>
<dbReference type="Proteomes" id="UP000253319">
    <property type="component" value="Unassembled WGS sequence"/>
</dbReference>
<dbReference type="InterPro" id="IPR018357">
    <property type="entry name" value="Hexapep_transf_CS"/>
</dbReference>
<keyword evidence="11" id="KW-1185">Reference proteome</keyword>
<feature type="binding site" evidence="6">
    <location>
        <position position="358"/>
    </location>
    <ligand>
        <name>acetyl-CoA</name>
        <dbReference type="ChEBI" id="CHEBI:57288"/>
    </ligand>
</feature>
<evidence type="ECO:0000313" key="10">
    <source>
        <dbReference type="EMBL" id="RBA27878.1"/>
    </source>
</evidence>
<dbReference type="SUPFAM" id="SSF51161">
    <property type="entry name" value="Trimeric LpxA-like enzymes"/>
    <property type="match status" value="1"/>
</dbReference>
<keyword evidence="7" id="KW-1133">Transmembrane helix</keyword>
<comment type="caution">
    <text evidence="10">The sequence shown here is derived from an EMBL/GenBank/DDBJ whole genome shotgun (WGS) entry which is preliminary data.</text>
</comment>
<keyword evidence="7" id="KW-0812">Transmembrane</keyword>
<dbReference type="Gene3D" id="3.40.50.20">
    <property type="match status" value="1"/>
</dbReference>
<protein>
    <submittedName>
        <fullName evidence="10">Uncharacterized protein</fullName>
    </submittedName>
</protein>
<dbReference type="InterPro" id="IPR041561">
    <property type="entry name" value="PglD_N"/>
</dbReference>
<dbReference type="Pfam" id="PF02397">
    <property type="entry name" value="Bac_transf"/>
    <property type="match status" value="1"/>
</dbReference>
<keyword evidence="2" id="KW-0808">Transferase</keyword>
<dbReference type="InterPro" id="IPR020019">
    <property type="entry name" value="AcTrfase_PglD-like"/>
</dbReference>